<dbReference type="GO" id="GO:0016342">
    <property type="term" value="C:catenin complex"/>
    <property type="evidence" value="ECO:0007669"/>
    <property type="project" value="TreeGrafter"/>
</dbReference>
<dbReference type="PANTHER" id="PTHR18914:SF33">
    <property type="entry name" value="RE47911P-RELATED"/>
    <property type="match status" value="1"/>
</dbReference>
<protein>
    <recommendedName>
        <fullName evidence="4">Serendipity locus protein alpha</fullName>
    </recommendedName>
</protein>
<dbReference type="GO" id="GO:0016477">
    <property type="term" value="P:cell migration"/>
    <property type="evidence" value="ECO:0007669"/>
    <property type="project" value="TreeGrafter"/>
</dbReference>
<dbReference type="AlphaFoldDB" id="A0A1B6EDQ2"/>
<dbReference type="EMBL" id="GEDC01001245">
    <property type="protein sequence ID" value="JAS36053.1"/>
    <property type="molecule type" value="Transcribed_RNA"/>
</dbReference>
<evidence type="ECO:0000313" key="3">
    <source>
        <dbReference type="EMBL" id="JAS36053.1"/>
    </source>
</evidence>
<proteinExistence type="predicted"/>
<dbReference type="GO" id="GO:0005912">
    <property type="term" value="C:adherens junction"/>
    <property type="evidence" value="ECO:0007669"/>
    <property type="project" value="TreeGrafter"/>
</dbReference>
<reference evidence="3" key="1">
    <citation type="submission" date="2015-12" db="EMBL/GenBank/DDBJ databases">
        <title>De novo transcriptome assembly of four potential Pierce s Disease insect vectors from Arizona vineyards.</title>
        <authorList>
            <person name="Tassone E.E."/>
        </authorList>
    </citation>
    <scope>NUCLEOTIDE SEQUENCE</scope>
</reference>
<accession>A0A1B6EDQ2</accession>
<dbReference type="Pfam" id="PF05482">
    <property type="entry name" value="Serendipity_A"/>
    <property type="match status" value="1"/>
</dbReference>
<sequence>MEEIADKCIADVEIIKENLNKGCAFQKFLDHLKLFITEIEKHIIVQLLQEHLLTFGNKIILSLGQVKKVLPLLQKVIKEKKDPGNREKVWYLCERLHWCLSEIKQLLMGNKIKTDLDEEIAGTFVHHIDYALQMLSSQQGIKSFEWKPLIDNLLCQAITIAKISDETDFKEITSICHKVLQESSEISTLKPGNSSINKHRSDSLAGDLVTLEQRVNTAVLRLILQVFSDSSKCIRKLISACGRTVSSKKCTSFLDTLIKDLDVQSDQIFHIGNFAMACSEDYRRIQGISCCLASLESLDNYIVPAATAFYLDNENLGKRSFIKFLVEHWQQEVATLQVLLDGIIDSTAFCQVCLENLSDKVKRLEKIIKNEKHLDNELIESILRVSCKLLTHLEFNKESLNVDFKIIQQISIVLNECKVMHNSGADFKSILKRFKLLISEIEKLTKQFSKLMAQEDVNLSLMSDFPDTIRDLPLDISVYSKSQLNFTGASWIKKKYLHQIKNLKNIEAENIVSNDDMNILKPYLSHVAERNNTFYIKTPCKNTNPGKTKVFDSVDHMANDFDNYIDISGILDNLTILSDTLTVKTNEYYICNVIKNQDTSKPMNKSMDRDISIDFESTKYKILSTYINSQKSLASMKSEEISDVNTPDRIQDLRNVEAKIEMLKLGNV</sequence>
<dbReference type="GO" id="GO:0005737">
    <property type="term" value="C:cytoplasm"/>
    <property type="evidence" value="ECO:0007669"/>
    <property type="project" value="UniProtKB-SubCell"/>
</dbReference>
<keyword evidence="2" id="KW-0963">Cytoplasm</keyword>
<dbReference type="GO" id="GO:0007349">
    <property type="term" value="P:cellularization"/>
    <property type="evidence" value="ECO:0007669"/>
    <property type="project" value="InterPro"/>
</dbReference>
<comment type="subcellular location">
    <subcellularLocation>
        <location evidence="1">Cytoplasm</location>
    </subcellularLocation>
</comment>
<dbReference type="GO" id="GO:0008013">
    <property type="term" value="F:beta-catenin binding"/>
    <property type="evidence" value="ECO:0007669"/>
    <property type="project" value="TreeGrafter"/>
</dbReference>
<gene>
    <name evidence="3" type="ORF">g.10327</name>
</gene>
<dbReference type="GO" id="GO:0098609">
    <property type="term" value="P:cell-cell adhesion"/>
    <property type="evidence" value="ECO:0007669"/>
    <property type="project" value="TreeGrafter"/>
</dbReference>
<evidence type="ECO:0008006" key="4">
    <source>
        <dbReference type="Google" id="ProtNLM"/>
    </source>
</evidence>
<dbReference type="PANTHER" id="PTHR18914">
    <property type="entry name" value="ALPHA CATENIN"/>
    <property type="match status" value="1"/>
</dbReference>
<evidence type="ECO:0000256" key="2">
    <source>
        <dbReference type="ARBA" id="ARBA00022490"/>
    </source>
</evidence>
<evidence type="ECO:0000256" key="1">
    <source>
        <dbReference type="ARBA" id="ARBA00004496"/>
    </source>
</evidence>
<name>A0A1B6EDQ2_9HEMI</name>
<organism evidence="3">
    <name type="scientific">Clastoptera arizonana</name>
    <name type="common">Arizona spittle bug</name>
    <dbReference type="NCBI Taxonomy" id="38151"/>
    <lineage>
        <taxon>Eukaryota</taxon>
        <taxon>Metazoa</taxon>
        <taxon>Ecdysozoa</taxon>
        <taxon>Arthropoda</taxon>
        <taxon>Hexapoda</taxon>
        <taxon>Insecta</taxon>
        <taxon>Pterygota</taxon>
        <taxon>Neoptera</taxon>
        <taxon>Paraneoptera</taxon>
        <taxon>Hemiptera</taxon>
        <taxon>Auchenorrhyncha</taxon>
        <taxon>Cercopoidea</taxon>
        <taxon>Clastopteridae</taxon>
        <taxon>Clastoptera</taxon>
    </lineage>
</organism>
<dbReference type="GO" id="GO:0051015">
    <property type="term" value="F:actin filament binding"/>
    <property type="evidence" value="ECO:0007669"/>
    <property type="project" value="TreeGrafter"/>
</dbReference>
<dbReference type="Gene3D" id="1.20.120.810">
    <property type="entry name" value="Vinculin, Vh2 four-helix bundle"/>
    <property type="match status" value="1"/>
</dbReference>
<dbReference type="InterPro" id="IPR008837">
    <property type="entry name" value="Serendipity_A"/>
</dbReference>